<name>A0A7W4W058_9ACTN</name>
<dbReference type="PANTHER" id="PTHR37313:SF2">
    <property type="entry name" value="UPF0749 PROTEIN YLXX"/>
    <property type="match status" value="1"/>
</dbReference>
<gene>
    <name evidence="4" type="ORF">FHU40_004889</name>
</gene>
<proteinExistence type="inferred from homology"/>
<dbReference type="AlphaFoldDB" id="A0A7W4W058"/>
<comment type="similarity">
    <text evidence="1">Belongs to the UPF0749 family.</text>
</comment>
<dbReference type="PANTHER" id="PTHR37313">
    <property type="entry name" value="UPF0749 PROTEIN RV1825"/>
    <property type="match status" value="1"/>
</dbReference>
<sequence>MADDHPTPQPDGESAEPEQRSGRDRLRHALLRPSRGQVVVAVLLALLGYAAVTQVRFTTVDDTYASLREQDLIDVLNGLAAQTQRAEAEIARLERTRDDLQSDTGQREAALAQAEEQANTLAIMAGLVPVTGPGIRITITENEGTVDVDTMVDLVQELRTAGAEAIQINEEVRLVAQSSFDDAVGGIEVDGTTISSPYVVDVIGDPRTLHGAVDFPKGPRDQFEDEGATVEVEELASLDIETVVEPRRPEYAEPDSSQ</sequence>
<feature type="coiled-coil region" evidence="2">
    <location>
        <begin position="76"/>
        <end position="103"/>
    </location>
</feature>
<dbReference type="Pfam" id="PF05949">
    <property type="entry name" value="DUF881"/>
    <property type="match status" value="1"/>
</dbReference>
<keyword evidence="2" id="KW-0175">Coiled coil</keyword>
<evidence type="ECO:0000256" key="1">
    <source>
        <dbReference type="ARBA" id="ARBA00009108"/>
    </source>
</evidence>
<dbReference type="EMBL" id="JACHWR010000004">
    <property type="protein sequence ID" value="MBB3045036.1"/>
    <property type="molecule type" value="Genomic_DNA"/>
</dbReference>
<organism evidence="4 5">
    <name type="scientific">Nocardioides soli</name>
    <dbReference type="NCBI Taxonomy" id="1036020"/>
    <lineage>
        <taxon>Bacteria</taxon>
        <taxon>Bacillati</taxon>
        <taxon>Actinomycetota</taxon>
        <taxon>Actinomycetes</taxon>
        <taxon>Propionibacteriales</taxon>
        <taxon>Nocardioidaceae</taxon>
        <taxon>Nocardioides</taxon>
    </lineage>
</organism>
<evidence type="ECO:0000313" key="4">
    <source>
        <dbReference type="EMBL" id="MBB3045036.1"/>
    </source>
</evidence>
<dbReference type="RefSeq" id="WP_183595026.1">
    <property type="nucleotide sequence ID" value="NZ_JACHWR010000004.1"/>
</dbReference>
<evidence type="ECO:0000256" key="2">
    <source>
        <dbReference type="SAM" id="Coils"/>
    </source>
</evidence>
<evidence type="ECO:0000313" key="5">
    <source>
        <dbReference type="Proteomes" id="UP000589626"/>
    </source>
</evidence>
<comment type="caution">
    <text evidence="4">The sequence shown here is derived from an EMBL/GenBank/DDBJ whole genome shotgun (WGS) entry which is preliminary data.</text>
</comment>
<evidence type="ECO:0000256" key="3">
    <source>
        <dbReference type="SAM" id="MobiDB-lite"/>
    </source>
</evidence>
<dbReference type="GO" id="GO:0005886">
    <property type="term" value="C:plasma membrane"/>
    <property type="evidence" value="ECO:0007669"/>
    <property type="project" value="TreeGrafter"/>
</dbReference>
<protein>
    <submittedName>
        <fullName evidence="4">Uncharacterized protein YlxW (UPF0749 family)</fullName>
    </submittedName>
</protein>
<accession>A0A7W4W058</accession>
<feature type="region of interest" description="Disordered" evidence="3">
    <location>
        <begin position="1"/>
        <end position="23"/>
    </location>
</feature>
<dbReference type="Proteomes" id="UP000589626">
    <property type="component" value="Unassembled WGS sequence"/>
</dbReference>
<keyword evidence="5" id="KW-1185">Reference proteome</keyword>
<dbReference type="Gene3D" id="3.30.70.1880">
    <property type="entry name" value="Protein of unknown function DUF881"/>
    <property type="match status" value="1"/>
</dbReference>
<dbReference type="InterPro" id="IPR010273">
    <property type="entry name" value="DUF881"/>
</dbReference>
<reference evidence="4 5" key="1">
    <citation type="submission" date="2020-08" db="EMBL/GenBank/DDBJ databases">
        <title>Sequencing the genomes of 1000 actinobacteria strains.</title>
        <authorList>
            <person name="Klenk H.-P."/>
        </authorList>
    </citation>
    <scope>NUCLEOTIDE SEQUENCE [LARGE SCALE GENOMIC DNA]</scope>
    <source>
        <strain evidence="4 5">DSM 105498</strain>
    </source>
</reference>